<accession>A0A5C5UHL2</accession>
<dbReference type="EMBL" id="VOHM01000010">
    <property type="protein sequence ID" value="TWT25664.1"/>
    <property type="molecule type" value="Genomic_DNA"/>
</dbReference>
<sequence>MDPLHVLAADPELAALLREAQEAIAAVHRRPVNLRRAEVTGSESVLRGARTSARMWRLDEAKLIDGHALLAPSMADVTVRTFQRAPAQIFARLDVLFGGDGVPHHPARLATLARLIAHPDAHPGLLPAVVHGELAAWGCFGERSGAVAWAAARIAALMGWDPRGLCVPEPYWFRHREEYEAALAGYPSDPNPFLIIHARAWIAGAAEADGIALAASPSKRG</sequence>
<comment type="caution">
    <text evidence="1">The sequence shown here is derived from an EMBL/GenBank/DDBJ whole genome shotgun (WGS) entry which is preliminary data.</text>
</comment>
<dbReference type="AlphaFoldDB" id="A0A5C5UHL2"/>
<proteinExistence type="predicted"/>
<gene>
    <name evidence="1" type="ORF">FRX94_05940</name>
</gene>
<dbReference type="Proteomes" id="UP000320791">
    <property type="component" value="Unassembled WGS sequence"/>
</dbReference>
<reference evidence="1 2" key="1">
    <citation type="submission" date="2019-08" db="EMBL/GenBank/DDBJ databases">
        <authorList>
            <person name="Lei W."/>
        </authorList>
    </citation>
    <scope>NUCLEOTIDE SEQUENCE [LARGE SCALE GENOMIC DNA]</scope>
    <source>
        <strain evidence="1 2">CCUG 58627</strain>
    </source>
</reference>
<evidence type="ECO:0000313" key="2">
    <source>
        <dbReference type="Proteomes" id="UP000320791"/>
    </source>
</evidence>
<evidence type="ECO:0008006" key="3">
    <source>
        <dbReference type="Google" id="ProtNLM"/>
    </source>
</evidence>
<evidence type="ECO:0000313" key="1">
    <source>
        <dbReference type="EMBL" id="TWT25664.1"/>
    </source>
</evidence>
<organism evidence="1 2">
    <name type="scientific">Corynebacterium canis</name>
    <dbReference type="NCBI Taxonomy" id="679663"/>
    <lineage>
        <taxon>Bacteria</taxon>
        <taxon>Bacillati</taxon>
        <taxon>Actinomycetota</taxon>
        <taxon>Actinomycetes</taxon>
        <taxon>Mycobacteriales</taxon>
        <taxon>Corynebacteriaceae</taxon>
        <taxon>Corynebacterium</taxon>
    </lineage>
</organism>
<dbReference type="RefSeq" id="WP_146324212.1">
    <property type="nucleotide sequence ID" value="NZ_BAABLR010000073.1"/>
</dbReference>
<dbReference type="OrthoDB" id="5241763at2"/>
<keyword evidence="2" id="KW-1185">Reference proteome</keyword>
<protein>
    <recommendedName>
        <fullName evidence="3">Oxidoreductase</fullName>
    </recommendedName>
</protein>
<name>A0A5C5UHL2_9CORY</name>